<dbReference type="InterPro" id="IPR009839">
    <property type="entry name" value="SseB_N"/>
</dbReference>
<organism evidence="2 3">
    <name type="scientific">Actinocatenispora thailandica</name>
    <dbReference type="NCBI Taxonomy" id="227318"/>
    <lineage>
        <taxon>Bacteria</taxon>
        <taxon>Bacillati</taxon>
        <taxon>Actinomycetota</taxon>
        <taxon>Actinomycetes</taxon>
        <taxon>Micromonosporales</taxon>
        <taxon>Micromonosporaceae</taxon>
        <taxon>Actinocatenispora</taxon>
    </lineage>
</organism>
<accession>A0A7R7DUS3</accession>
<proteinExistence type="predicted"/>
<reference evidence="2 3" key="1">
    <citation type="submission" date="2020-08" db="EMBL/GenBank/DDBJ databases">
        <title>Whole genome shotgun sequence of Actinocatenispora thailandica NBRC 105041.</title>
        <authorList>
            <person name="Komaki H."/>
            <person name="Tamura T."/>
        </authorList>
    </citation>
    <scope>NUCLEOTIDE SEQUENCE [LARGE SCALE GENOMIC DNA]</scope>
    <source>
        <strain evidence="2 3">NBRC 105041</strain>
    </source>
</reference>
<dbReference type="RefSeq" id="WP_203964276.1">
    <property type="nucleotide sequence ID" value="NZ_AP023355.1"/>
</dbReference>
<dbReference type="AlphaFoldDB" id="A0A7R7DUS3"/>
<name>A0A7R7DUS3_9ACTN</name>
<sequence length="295" mass="32064">MVRYEPVDETESAMLAALQHDDPASYLRLLADLDLVLPMAPGSVVNGQVAFATVELGERTHVAAYSSARAMAAGTGGGFESYRKVRLAALAEQWPNERWWLAVDAGLPLAMNLAPRLVRQVASGDFTVPARRPTPAAMQKVVPPPMLPAYLDAGYGFVAGYVHRWQDTRSLRTPADLVANLGLAFPGSPFPAEPAELHVIRWPGYCADLYRVPYGGTDEATVHAMPDGWVIEHPPFLGNGYVADSRLAVPEYKVDSVRLPHHAEMWRIAADGAQSLAAVYDADLRTWHRKAGGEG</sequence>
<feature type="domain" description="SseB protein N-terminal" evidence="1">
    <location>
        <begin position="14"/>
        <end position="119"/>
    </location>
</feature>
<evidence type="ECO:0000259" key="1">
    <source>
        <dbReference type="Pfam" id="PF07179"/>
    </source>
</evidence>
<dbReference type="Pfam" id="PF07179">
    <property type="entry name" value="SseB"/>
    <property type="match status" value="1"/>
</dbReference>
<protein>
    <recommendedName>
        <fullName evidence="1">SseB protein N-terminal domain-containing protein</fullName>
    </recommendedName>
</protein>
<dbReference type="EMBL" id="AP023355">
    <property type="protein sequence ID" value="BCJ38202.1"/>
    <property type="molecule type" value="Genomic_DNA"/>
</dbReference>
<evidence type="ECO:0000313" key="2">
    <source>
        <dbReference type="EMBL" id="BCJ38202.1"/>
    </source>
</evidence>
<keyword evidence="3" id="KW-1185">Reference proteome</keyword>
<evidence type="ECO:0000313" key="3">
    <source>
        <dbReference type="Proteomes" id="UP000611640"/>
    </source>
</evidence>
<dbReference type="Proteomes" id="UP000611640">
    <property type="component" value="Chromosome"/>
</dbReference>
<dbReference type="KEGG" id="atl:Athai_57050"/>
<gene>
    <name evidence="2" type="ORF">Athai_57050</name>
</gene>